<proteinExistence type="inferred from homology"/>
<comment type="cofactor">
    <cofactor evidence="1 8">
        <name>pyridoxal 5'-phosphate</name>
        <dbReference type="ChEBI" id="CHEBI:597326"/>
    </cofactor>
</comment>
<dbReference type="GO" id="GO:0004586">
    <property type="term" value="F:ornithine decarboxylase activity"/>
    <property type="evidence" value="ECO:0007669"/>
    <property type="project" value="UniProtKB-EC"/>
</dbReference>
<dbReference type="Pfam" id="PF02784">
    <property type="entry name" value="Orn_Arg_deC_N"/>
    <property type="match status" value="1"/>
</dbReference>
<dbReference type="PANTHER" id="PTHR11482">
    <property type="entry name" value="ARGININE/DIAMINOPIMELATE/ORNITHINE DECARBOXYLASE"/>
    <property type="match status" value="1"/>
</dbReference>
<dbReference type="InterPro" id="IPR022644">
    <property type="entry name" value="De-COase2_N"/>
</dbReference>
<dbReference type="FunFam" id="3.20.20.10:FF:000008">
    <property type="entry name" value="Ornithine decarboxylase"/>
    <property type="match status" value="1"/>
</dbReference>
<keyword evidence="4" id="KW-0456">Lyase</keyword>
<feature type="active site" description="Proton donor" evidence="8">
    <location>
        <position position="323"/>
    </location>
</feature>
<dbReference type="GO" id="GO:0033387">
    <property type="term" value="P:putrescine biosynthetic process from arginine, via ornithine"/>
    <property type="evidence" value="ECO:0007669"/>
    <property type="project" value="TreeGrafter"/>
</dbReference>
<feature type="domain" description="Orn/DAP/Arg decarboxylase 2 N-terminal" evidence="9">
    <location>
        <begin position="29"/>
        <end position="261"/>
    </location>
</feature>
<dbReference type="OrthoDB" id="9802147at2"/>
<sequence>MHSYATPYNIVRSQEPDMPVYCFRPDRVTTAAKWFRESFPGQPFYAVKANPGVHVLDALWAAGINSFDVASENEVELIYNRFPGARMAFLHPVKNRRAISRAYHQYGVRIFVTDTHAELQKILEETGFARDLTIIVRIGVSNDGATLPLTGKFGANEDDAAEILREARRYADELGVSFHVGSQAMKPSAWATAMADVSRIIISAGVTVDIVDVGGGFPSIYADTPPPSLEDYAAMVERSFESMFVLENADLWCEPGRALVAEAESLLLRVELAKPGSLYLNDGSYGALYDAVHERWQFPMRAITGDGRKLRGMAEYTVYGPTCDSTDKFPEKVWLPAGLTEGDYIEFGNIGAYGRAMASRFNGFGESEVAIVHDAPWPSLYNKVGAEVIAIGSKATN</sequence>
<comment type="caution">
    <text evidence="10">The sequence shown here is derived from an EMBL/GenBank/DDBJ whole genome shotgun (WGS) entry which is preliminary data.</text>
</comment>
<accession>A0A059FJ81</accession>
<organism evidence="10 11">
    <name type="scientific">Hyphomonas johnsonii MHS-2</name>
    <dbReference type="NCBI Taxonomy" id="1280950"/>
    <lineage>
        <taxon>Bacteria</taxon>
        <taxon>Pseudomonadati</taxon>
        <taxon>Pseudomonadota</taxon>
        <taxon>Alphaproteobacteria</taxon>
        <taxon>Hyphomonadales</taxon>
        <taxon>Hyphomonadaceae</taxon>
        <taxon>Hyphomonas</taxon>
    </lineage>
</organism>
<dbReference type="EMBL" id="ARYK01000006">
    <property type="protein sequence ID" value="KCZ90672.1"/>
    <property type="molecule type" value="Genomic_DNA"/>
</dbReference>
<comment type="catalytic activity">
    <reaction evidence="7">
        <text>L-ornithine + H(+) = putrescine + CO2</text>
        <dbReference type="Rhea" id="RHEA:22964"/>
        <dbReference type="ChEBI" id="CHEBI:15378"/>
        <dbReference type="ChEBI" id="CHEBI:16526"/>
        <dbReference type="ChEBI" id="CHEBI:46911"/>
        <dbReference type="ChEBI" id="CHEBI:326268"/>
        <dbReference type="EC" id="4.1.1.17"/>
    </reaction>
</comment>
<dbReference type="EC" id="4.1.1.17" evidence="6"/>
<dbReference type="SUPFAM" id="SSF50621">
    <property type="entry name" value="Alanine racemase C-terminal domain-like"/>
    <property type="match status" value="1"/>
</dbReference>
<evidence type="ECO:0000256" key="4">
    <source>
        <dbReference type="ARBA" id="ARBA00023239"/>
    </source>
</evidence>
<dbReference type="InterPro" id="IPR009006">
    <property type="entry name" value="Ala_racemase/Decarboxylase_C"/>
</dbReference>
<dbReference type="CDD" id="cd00622">
    <property type="entry name" value="PLPDE_III_ODC"/>
    <property type="match status" value="1"/>
</dbReference>
<dbReference type="InterPro" id="IPR022653">
    <property type="entry name" value="De-COase2_pyr-phos_BS"/>
</dbReference>
<dbReference type="InterPro" id="IPR000183">
    <property type="entry name" value="Orn/DAP/Arg_de-COase"/>
</dbReference>
<keyword evidence="11" id="KW-1185">Reference proteome</keyword>
<keyword evidence="3 8" id="KW-0663">Pyridoxal phosphate</keyword>
<dbReference type="PRINTS" id="PR01182">
    <property type="entry name" value="ORNDCRBXLASE"/>
</dbReference>
<evidence type="ECO:0000256" key="7">
    <source>
        <dbReference type="ARBA" id="ARBA00049127"/>
    </source>
</evidence>
<dbReference type="SUPFAM" id="SSF51419">
    <property type="entry name" value="PLP-binding barrel"/>
    <property type="match status" value="1"/>
</dbReference>
<dbReference type="PANTHER" id="PTHR11482:SF6">
    <property type="entry name" value="ORNITHINE DECARBOXYLASE 1-RELATED"/>
    <property type="match status" value="1"/>
</dbReference>
<evidence type="ECO:0000256" key="8">
    <source>
        <dbReference type="PIRSR" id="PIRSR600183-50"/>
    </source>
</evidence>
<dbReference type="AlphaFoldDB" id="A0A059FJ81"/>
<evidence type="ECO:0000313" key="11">
    <source>
        <dbReference type="Proteomes" id="UP000025171"/>
    </source>
</evidence>
<protein>
    <recommendedName>
        <fullName evidence="6">ornithine decarboxylase</fullName>
        <ecNumber evidence="6">4.1.1.17</ecNumber>
    </recommendedName>
</protein>
<dbReference type="Gene3D" id="3.20.20.10">
    <property type="entry name" value="Alanine racemase"/>
    <property type="match status" value="1"/>
</dbReference>
<dbReference type="Proteomes" id="UP000025171">
    <property type="component" value="Unassembled WGS sequence"/>
</dbReference>
<dbReference type="InterPro" id="IPR029066">
    <property type="entry name" value="PLP-binding_barrel"/>
</dbReference>
<dbReference type="PRINTS" id="PR01179">
    <property type="entry name" value="ODADCRBXLASE"/>
</dbReference>
<feature type="modified residue" description="N6-(pyridoxal phosphate)lysine" evidence="8">
    <location>
        <position position="48"/>
    </location>
</feature>
<dbReference type="Gene3D" id="2.40.37.10">
    <property type="entry name" value="Lyase, Ornithine Decarboxylase, Chain A, domain 1"/>
    <property type="match status" value="1"/>
</dbReference>
<reference evidence="10 11" key="1">
    <citation type="journal article" date="2014" name="Antonie Van Leeuwenhoek">
        <title>Hyphomonas beringensis sp. nov. and Hyphomonas chukchiensis sp. nov., isolated from surface seawater of the Bering Sea and Chukchi Sea.</title>
        <authorList>
            <person name="Li C."/>
            <person name="Lai Q."/>
            <person name="Li G."/>
            <person name="Dong C."/>
            <person name="Wang J."/>
            <person name="Liao Y."/>
            <person name="Shao Z."/>
        </authorList>
    </citation>
    <scope>NUCLEOTIDE SEQUENCE [LARGE SCALE GENOMIC DNA]</scope>
    <source>
        <strain evidence="10 11">MHS-2</strain>
    </source>
</reference>
<evidence type="ECO:0000259" key="9">
    <source>
        <dbReference type="Pfam" id="PF02784"/>
    </source>
</evidence>
<evidence type="ECO:0000313" key="10">
    <source>
        <dbReference type="EMBL" id="KCZ90672.1"/>
    </source>
</evidence>
<dbReference type="STRING" id="1280950.HJO_12511"/>
<comment type="pathway">
    <text evidence="5">Amine and polyamine biosynthesis; putrescine biosynthesis via L-ornithine pathway; putrescine from L-ornithine: step 1/1.</text>
</comment>
<evidence type="ECO:0000256" key="3">
    <source>
        <dbReference type="ARBA" id="ARBA00022898"/>
    </source>
</evidence>
<dbReference type="PATRIC" id="fig|1280950.3.peg.2508"/>
<dbReference type="PROSITE" id="PS00878">
    <property type="entry name" value="ODR_DC_2_1"/>
    <property type="match status" value="1"/>
</dbReference>
<dbReference type="GO" id="GO:0005737">
    <property type="term" value="C:cytoplasm"/>
    <property type="evidence" value="ECO:0007669"/>
    <property type="project" value="TreeGrafter"/>
</dbReference>
<evidence type="ECO:0000256" key="2">
    <source>
        <dbReference type="ARBA" id="ARBA00008872"/>
    </source>
</evidence>
<evidence type="ECO:0000256" key="1">
    <source>
        <dbReference type="ARBA" id="ARBA00001933"/>
    </source>
</evidence>
<dbReference type="InterPro" id="IPR002433">
    <property type="entry name" value="Orn_de-COase"/>
</dbReference>
<comment type="similarity">
    <text evidence="2">Belongs to the Orn/Lys/Arg decarboxylase class-II family.</text>
</comment>
<evidence type="ECO:0000256" key="5">
    <source>
        <dbReference type="ARBA" id="ARBA00034115"/>
    </source>
</evidence>
<dbReference type="eggNOG" id="COG0019">
    <property type="taxonomic scope" value="Bacteria"/>
</dbReference>
<name>A0A059FJ81_9PROT</name>
<evidence type="ECO:0000256" key="6">
    <source>
        <dbReference type="ARBA" id="ARBA00034138"/>
    </source>
</evidence>
<gene>
    <name evidence="10" type="ORF">HJO_12511</name>
</gene>